<name>A0ABT9PLA5_9ACTO</name>
<protein>
    <recommendedName>
        <fullName evidence="3">DUF1801 domain-containing protein</fullName>
    </recommendedName>
</protein>
<gene>
    <name evidence="1" type="ORF">J2S45_002157</name>
</gene>
<evidence type="ECO:0000313" key="2">
    <source>
        <dbReference type="Proteomes" id="UP001230145"/>
    </source>
</evidence>
<dbReference type="RefSeq" id="WP_270973767.1">
    <property type="nucleotide sequence ID" value="NZ_CP133407.1"/>
</dbReference>
<evidence type="ECO:0008006" key="3">
    <source>
        <dbReference type="Google" id="ProtNLM"/>
    </source>
</evidence>
<dbReference type="Proteomes" id="UP001230145">
    <property type="component" value="Unassembled WGS sequence"/>
</dbReference>
<reference evidence="1 2" key="1">
    <citation type="submission" date="2023-07" db="EMBL/GenBank/DDBJ databases">
        <title>Sequencing the genomes of 1000 actinobacteria strains.</title>
        <authorList>
            <person name="Klenk H.-P."/>
        </authorList>
    </citation>
    <scope>NUCLEOTIDE SEQUENCE [LARGE SCALE GENOMIC DNA]</scope>
    <source>
        <strain evidence="1 2">DSM 19515</strain>
    </source>
</reference>
<keyword evidence="2" id="KW-1185">Reference proteome</keyword>
<dbReference type="EMBL" id="JAUSQL010000001">
    <property type="protein sequence ID" value="MDP9833478.1"/>
    <property type="molecule type" value="Genomic_DNA"/>
</dbReference>
<organism evidence="1 2">
    <name type="scientific">Trueperella abortisuis</name>
    <dbReference type="NCBI Taxonomy" id="445930"/>
    <lineage>
        <taxon>Bacteria</taxon>
        <taxon>Bacillati</taxon>
        <taxon>Actinomycetota</taxon>
        <taxon>Actinomycetes</taxon>
        <taxon>Actinomycetales</taxon>
        <taxon>Actinomycetaceae</taxon>
        <taxon>Trueperella</taxon>
    </lineage>
</organism>
<comment type="caution">
    <text evidence="1">The sequence shown here is derived from an EMBL/GenBank/DDBJ whole genome shotgun (WGS) entry which is preliminary data.</text>
</comment>
<proteinExistence type="predicted"/>
<sequence length="132" mass="14933">MDAQTRLDPCEVIERFPGQLQSDARALYRLLRSVTGHEAVMWGPSVIGFGEKVPVCVDDSSPDGFEIGFSRRDTKLVLVLRRYSEYYAPILDRLGSVPFGRNAIVLPAFDDLDESVLRELIETAWEDRTRAD</sequence>
<accession>A0ABT9PLA5</accession>
<evidence type="ECO:0000313" key="1">
    <source>
        <dbReference type="EMBL" id="MDP9833478.1"/>
    </source>
</evidence>